<dbReference type="InterPro" id="IPR013149">
    <property type="entry name" value="ADH-like_C"/>
</dbReference>
<dbReference type="Proteomes" id="UP000199376">
    <property type="component" value="Unassembled WGS sequence"/>
</dbReference>
<dbReference type="Gene3D" id="3.40.50.720">
    <property type="entry name" value="NAD(P)-binding Rossmann-like Domain"/>
    <property type="match status" value="1"/>
</dbReference>
<proteinExistence type="inferred from homology"/>
<dbReference type="AlphaFoldDB" id="A0A1I1E5A6"/>
<dbReference type="OrthoDB" id="9770238at2"/>
<evidence type="ECO:0000256" key="3">
    <source>
        <dbReference type="ARBA" id="ARBA00022723"/>
    </source>
</evidence>
<dbReference type="RefSeq" id="WP_091501352.1">
    <property type="nucleotide sequence ID" value="NZ_FOLI01000001.1"/>
</dbReference>
<keyword evidence="9" id="KW-1185">Reference proteome</keyword>
<sequence>MKALVYSEPQRMTVADVDLPRIQEDTDAIVRMVKTTICGTDLHILNGDTPEVKAGTVLGHEGIGVIEKIGSTVSNFRVGDRVIISCVTACGYCTYCKKGMYAHCENGGWILGHEIDGTQSEFVRIPHADHSLHHIPKGMSDDAAVMMSDIFPTGFEIGVLNGRVKKNDTVAIVGAGPIGMATLLTAQFYSPAKIIMVDLDEHRLRVARDFGATDTVHAGNMPKAIDKVYELTAGKGVDVAIEAAGFPETFDFCQKILAPGGHLANEGVHGQPVQFDLDKLWIKNVTVTTGLVSTNSTAELIAAVLKRKLSPERLVTHHFDFTEIEKAYHVFKEASRSQAIKVILSF</sequence>
<comment type="cofactor">
    <cofactor evidence="1 6">
        <name>Zn(2+)</name>
        <dbReference type="ChEBI" id="CHEBI:29105"/>
    </cofactor>
</comment>
<dbReference type="InterPro" id="IPR013154">
    <property type="entry name" value="ADH-like_N"/>
</dbReference>
<evidence type="ECO:0000256" key="2">
    <source>
        <dbReference type="ARBA" id="ARBA00008072"/>
    </source>
</evidence>
<evidence type="ECO:0000313" key="8">
    <source>
        <dbReference type="EMBL" id="SFB82294.1"/>
    </source>
</evidence>
<organism evidence="8 9">
    <name type="scientific">Fructobacillus durionis</name>
    <dbReference type="NCBI Taxonomy" id="283737"/>
    <lineage>
        <taxon>Bacteria</taxon>
        <taxon>Bacillati</taxon>
        <taxon>Bacillota</taxon>
        <taxon>Bacilli</taxon>
        <taxon>Lactobacillales</taxon>
        <taxon>Lactobacillaceae</taxon>
        <taxon>Fructobacillus</taxon>
    </lineage>
</organism>
<dbReference type="InterPro" id="IPR011032">
    <property type="entry name" value="GroES-like_sf"/>
</dbReference>
<dbReference type="GO" id="GO:0008270">
    <property type="term" value="F:zinc ion binding"/>
    <property type="evidence" value="ECO:0007669"/>
    <property type="project" value="InterPro"/>
</dbReference>
<keyword evidence="4 6" id="KW-0862">Zinc</keyword>
<keyword evidence="5" id="KW-0560">Oxidoreductase</keyword>
<evidence type="ECO:0000256" key="6">
    <source>
        <dbReference type="RuleBase" id="RU361277"/>
    </source>
</evidence>
<keyword evidence="3 6" id="KW-0479">Metal-binding</keyword>
<name>A0A1I1E5A6_9LACO</name>
<gene>
    <name evidence="8" type="ORF">SAMN05660453_0305</name>
</gene>
<dbReference type="SUPFAM" id="SSF50129">
    <property type="entry name" value="GroES-like"/>
    <property type="match status" value="1"/>
</dbReference>
<dbReference type="InterPro" id="IPR020843">
    <property type="entry name" value="ER"/>
</dbReference>
<dbReference type="PANTHER" id="PTHR42813:SF4">
    <property type="entry name" value="NADP-DEPENDENT ISOPROPANOL DEHYDROGENASE"/>
    <property type="match status" value="1"/>
</dbReference>
<reference evidence="8 9" key="1">
    <citation type="submission" date="2016-10" db="EMBL/GenBank/DDBJ databases">
        <authorList>
            <person name="de Groot N.N."/>
        </authorList>
    </citation>
    <scope>NUCLEOTIDE SEQUENCE [LARGE SCALE GENOMIC DNA]</scope>
    <source>
        <strain evidence="8 9">DSM 19113</strain>
    </source>
</reference>
<comment type="similarity">
    <text evidence="2 6">Belongs to the zinc-containing alcohol dehydrogenase family.</text>
</comment>
<dbReference type="STRING" id="283737.SAMN05660453_0305"/>
<dbReference type="Gene3D" id="3.90.180.10">
    <property type="entry name" value="Medium-chain alcohol dehydrogenases, catalytic domain"/>
    <property type="match status" value="1"/>
</dbReference>
<dbReference type="InterPro" id="IPR002328">
    <property type="entry name" value="ADH_Zn_CS"/>
</dbReference>
<evidence type="ECO:0000256" key="4">
    <source>
        <dbReference type="ARBA" id="ARBA00022833"/>
    </source>
</evidence>
<accession>A0A1I1E5A6</accession>
<dbReference type="SMART" id="SM00829">
    <property type="entry name" value="PKS_ER"/>
    <property type="match status" value="1"/>
</dbReference>
<feature type="domain" description="Enoyl reductase (ER)" evidence="7">
    <location>
        <begin position="7"/>
        <end position="344"/>
    </location>
</feature>
<dbReference type="InterPro" id="IPR036291">
    <property type="entry name" value="NAD(P)-bd_dom_sf"/>
</dbReference>
<dbReference type="PANTHER" id="PTHR42813">
    <property type="entry name" value="ZINC-TYPE ALCOHOL DEHYDROGENASE-LIKE"/>
    <property type="match status" value="1"/>
</dbReference>
<evidence type="ECO:0000259" key="7">
    <source>
        <dbReference type="SMART" id="SM00829"/>
    </source>
</evidence>
<dbReference type="PROSITE" id="PS00059">
    <property type="entry name" value="ADH_ZINC"/>
    <property type="match status" value="1"/>
</dbReference>
<dbReference type="Pfam" id="PF08240">
    <property type="entry name" value="ADH_N"/>
    <property type="match status" value="1"/>
</dbReference>
<dbReference type="SUPFAM" id="SSF51735">
    <property type="entry name" value="NAD(P)-binding Rossmann-fold domains"/>
    <property type="match status" value="1"/>
</dbReference>
<dbReference type="GO" id="GO:0016491">
    <property type="term" value="F:oxidoreductase activity"/>
    <property type="evidence" value="ECO:0007669"/>
    <property type="project" value="UniProtKB-KW"/>
</dbReference>
<evidence type="ECO:0000256" key="1">
    <source>
        <dbReference type="ARBA" id="ARBA00001947"/>
    </source>
</evidence>
<evidence type="ECO:0000313" key="9">
    <source>
        <dbReference type="Proteomes" id="UP000199376"/>
    </source>
</evidence>
<protein>
    <submittedName>
        <fullName evidence="8">Alcohol dehydrogenase</fullName>
    </submittedName>
</protein>
<dbReference type="CDD" id="cd08286">
    <property type="entry name" value="FDH_like_ADH2"/>
    <property type="match status" value="1"/>
</dbReference>
<evidence type="ECO:0000256" key="5">
    <source>
        <dbReference type="ARBA" id="ARBA00023002"/>
    </source>
</evidence>
<dbReference type="EMBL" id="FOLI01000001">
    <property type="protein sequence ID" value="SFB82294.1"/>
    <property type="molecule type" value="Genomic_DNA"/>
</dbReference>
<dbReference type="Pfam" id="PF00107">
    <property type="entry name" value="ADH_zinc_N"/>
    <property type="match status" value="1"/>
</dbReference>